<organism evidence="2 3">
    <name type="scientific">Clavelina lepadiformis</name>
    <name type="common">Light-bulb sea squirt</name>
    <name type="synonym">Ascidia lepadiformis</name>
    <dbReference type="NCBI Taxonomy" id="159417"/>
    <lineage>
        <taxon>Eukaryota</taxon>
        <taxon>Metazoa</taxon>
        <taxon>Chordata</taxon>
        <taxon>Tunicata</taxon>
        <taxon>Ascidiacea</taxon>
        <taxon>Aplousobranchia</taxon>
        <taxon>Clavelinidae</taxon>
        <taxon>Clavelina</taxon>
    </lineage>
</organism>
<evidence type="ECO:0000256" key="1">
    <source>
        <dbReference type="SAM" id="MobiDB-lite"/>
    </source>
</evidence>
<evidence type="ECO:0000313" key="2">
    <source>
        <dbReference type="EMBL" id="CAK8676445.1"/>
    </source>
</evidence>
<protein>
    <submittedName>
        <fullName evidence="2">Uncharacterized protein</fullName>
    </submittedName>
</protein>
<sequence>MNKSRCLKNTPRRNNNRCQHPSFDDHESSTTVFDTKKLWMKIFGRRQKVSSCQCFYNFLEKHLVAEFD</sequence>
<evidence type="ECO:0000313" key="3">
    <source>
        <dbReference type="Proteomes" id="UP001642483"/>
    </source>
</evidence>
<comment type="caution">
    <text evidence="2">The sequence shown here is derived from an EMBL/GenBank/DDBJ whole genome shotgun (WGS) entry which is preliminary data.</text>
</comment>
<proteinExistence type="predicted"/>
<feature type="region of interest" description="Disordered" evidence="1">
    <location>
        <begin position="1"/>
        <end position="28"/>
    </location>
</feature>
<dbReference type="Proteomes" id="UP001642483">
    <property type="component" value="Unassembled WGS sequence"/>
</dbReference>
<keyword evidence="3" id="KW-1185">Reference proteome</keyword>
<dbReference type="EMBL" id="CAWYQH010000035">
    <property type="protein sequence ID" value="CAK8676445.1"/>
    <property type="molecule type" value="Genomic_DNA"/>
</dbReference>
<gene>
    <name evidence="2" type="ORF">CVLEPA_LOCUS5916</name>
</gene>
<accession>A0ABP0F9W8</accession>
<reference evidence="2 3" key="1">
    <citation type="submission" date="2024-02" db="EMBL/GenBank/DDBJ databases">
        <authorList>
            <person name="Daric V."/>
            <person name="Darras S."/>
        </authorList>
    </citation>
    <scope>NUCLEOTIDE SEQUENCE [LARGE SCALE GENOMIC DNA]</scope>
</reference>
<name>A0ABP0F9W8_CLALP</name>